<comment type="caution">
    <text evidence="7">The sequence shown here is derived from an EMBL/GenBank/DDBJ whole genome shotgun (WGS) entry which is preliminary data.</text>
</comment>
<dbReference type="GO" id="GO:0004252">
    <property type="term" value="F:serine-type endopeptidase activity"/>
    <property type="evidence" value="ECO:0007669"/>
    <property type="project" value="UniProtKB-EC"/>
</dbReference>
<organism evidence="7 8">
    <name type="scientific">Cirrhinus mrigala</name>
    <name type="common">Mrigala</name>
    <dbReference type="NCBI Taxonomy" id="683832"/>
    <lineage>
        <taxon>Eukaryota</taxon>
        <taxon>Metazoa</taxon>
        <taxon>Chordata</taxon>
        <taxon>Craniata</taxon>
        <taxon>Vertebrata</taxon>
        <taxon>Euteleostomi</taxon>
        <taxon>Actinopterygii</taxon>
        <taxon>Neopterygii</taxon>
        <taxon>Teleostei</taxon>
        <taxon>Ostariophysi</taxon>
        <taxon>Cypriniformes</taxon>
        <taxon>Cyprinidae</taxon>
        <taxon>Labeoninae</taxon>
        <taxon>Labeonini</taxon>
        <taxon>Cirrhinus</taxon>
    </lineage>
</organism>
<dbReference type="InterPro" id="IPR009003">
    <property type="entry name" value="Peptidase_S1_PA"/>
</dbReference>
<sequence>SFFSYCPPGKAQQQRIGAEKVIPHPQYNDFTYDNDFMLIKLKEPAVFNQYVQPIRLASSCSFDGEQCLVSGWGNLITTGGETTEAE</sequence>
<dbReference type="PANTHER" id="PTHR24264">
    <property type="entry name" value="TRYPSIN-RELATED"/>
    <property type="match status" value="1"/>
</dbReference>
<dbReference type="SUPFAM" id="SSF50494">
    <property type="entry name" value="Trypsin-like serine proteases"/>
    <property type="match status" value="1"/>
</dbReference>
<evidence type="ECO:0000256" key="1">
    <source>
        <dbReference type="ARBA" id="ARBA00022670"/>
    </source>
</evidence>
<feature type="non-terminal residue" evidence="7">
    <location>
        <position position="1"/>
    </location>
</feature>
<dbReference type="EMBL" id="JAMKFB020000016">
    <property type="protein sequence ID" value="KAL0172070.1"/>
    <property type="molecule type" value="Genomic_DNA"/>
</dbReference>
<keyword evidence="8" id="KW-1185">Reference proteome</keyword>
<dbReference type="InterPro" id="IPR001254">
    <property type="entry name" value="Trypsin_dom"/>
</dbReference>
<proteinExistence type="predicted"/>
<name>A0ABD0PE50_CIRMR</name>
<dbReference type="AlphaFoldDB" id="A0ABD0PE50"/>
<comment type="catalytic activity">
    <reaction evidence="4">
        <text>Preferential cleavage: Arg-|-Xaa, Lys-|-Xaa.</text>
        <dbReference type="EC" id="3.4.21.4"/>
    </reaction>
</comment>
<accession>A0ABD0PE50</accession>
<dbReference type="InterPro" id="IPR043504">
    <property type="entry name" value="Peptidase_S1_PA_chymotrypsin"/>
</dbReference>
<dbReference type="EC" id="3.4.21.4" evidence="5"/>
<dbReference type="GO" id="GO:0006508">
    <property type="term" value="P:proteolysis"/>
    <property type="evidence" value="ECO:0007669"/>
    <property type="project" value="UniProtKB-KW"/>
</dbReference>
<keyword evidence="1" id="KW-0645">Protease</keyword>
<keyword evidence="3" id="KW-0720">Serine protease</keyword>
<evidence type="ECO:0000256" key="5">
    <source>
        <dbReference type="ARBA" id="ARBA00038868"/>
    </source>
</evidence>
<dbReference type="PANTHER" id="PTHR24264:SF7">
    <property type="entry name" value="TRYPSIN-2-LIKE"/>
    <property type="match status" value="1"/>
</dbReference>
<evidence type="ECO:0000256" key="2">
    <source>
        <dbReference type="ARBA" id="ARBA00022801"/>
    </source>
</evidence>
<evidence type="ECO:0000256" key="4">
    <source>
        <dbReference type="ARBA" id="ARBA00036320"/>
    </source>
</evidence>
<evidence type="ECO:0000259" key="6">
    <source>
        <dbReference type="Pfam" id="PF00089"/>
    </source>
</evidence>
<dbReference type="Proteomes" id="UP001529510">
    <property type="component" value="Unassembled WGS sequence"/>
</dbReference>
<evidence type="ECO:0000313" key="8">
    <source>
        <dbReference type="Proteomes" id="UP001529510"/>
    </source>
</evidence>
<reference evidence="7 8" key="1">
    <citation type="submission" date="2024-05" db="EMBL/GenBank/DDBJ databases">
        <title>Genome sequencing and assembly of Indian major carp, Cirrhinus mrigala (Hamilton, 1822).</title>
        <authorList>
            <person name="Mohindra V."/>
            <person name="Chowdhury L.M."/>
            <person name="Lal K."/>
            <person name="Jena J.K."/>
        </authorList>
    </citation>
    <scope>NUCLEOTIDE SEQUENCE [LARGE SCALE GENOMIC DNA]</scope>
    <source>
        <strain evidence="7">CM1030</strain>
        <tissue evidence="7">Blood</tissue>
    </source>
</reference>
<dbReference type="Pfam" id="PF00089">
    <property type="entry name" value="Trypsin"/>
    <property type="match status" value="1"/>
</dbReference>
<keyword evidence="2" id="KW-0378">Hydrolase</keyword>
<dbReference type="InterPro" id="IPR050127">
    <property type="entry name" value="Serine_Proteases_S1"/>
</dbReference>
<evidence type="ECO:0000256" key="3">
    <source>
        <dbReference type="ARBA" id="ARBA00022825"/>
    </source>
</evidence>
<feature type="domain" description="Peptidase S1" evidence="6">
    <location>
        <begin position="11"/>
        <end position="79"/>
    </location>
</feature>
<gene>
    <name evidence="7" type="ORF">M9458_032381</name>
</gene>
<protein>
    <recommendedName>
        <fullName evidence="5">trypsin</fullName>
        <ecNumber evidence="5">3.4.21.4</ecNumber>
    </recommendedName>
</protein>
<dbReference type="Gene3D" id="2.40.10.10">
    <property type="entry name" value="Trypsin-like serine proteases"/>
    <property type="match status" value="1"/>
</dbReference>
<evidence type="ECO:0000313" key="7">
    <source>
        <dbReference type="EMBL" id="KAL0172070.1"/>
    </source>
</evidence>